<reference evidence="2 3" key="1">
    <citation type="submission" date="2023-02" db="EMBL/GenBank/DDBJ databases">
        <title>LHISI_Scaffold_Assembly.</title>
        <authorList>
            <person name="Stuart O.P."/>
            <person name="Cleave R."/>
            <person name="Magrath M.J.L."/>
            <person name="Mikheyev A.S."/>
        </authorList>
    </citation>
    <scope>NUCLEOTIDE SEQUENCE [LARGE SCALE GENOMIC DNA]</scope>
    <source>
        <strain evidence="2">Daus_M_001</strain>
        <tissue evidence="2">Leg muscle</tissue>
    </source>
</reference>
<evidence type="ECO:0000313" key="2">
    <source>
        <dbReference type="EMBL" id="KAJ8897209.1"/>
    </source>
</evidence>
<dbReference type="Proteomes" id="UP001159363">
    <property type="component" value="Chromosome 1"/>
</dbReference>
<comment type="caution">
    <text evidence="2">The sequence shown here is derived from an EMBL/GenBank/DDBJ whole genome shotgun (WGS) entry which is preliminary data.</text>
</comment>
<name>A0ABQ9IKL5_9NEOP</name>
<evidence type="ECO:0000313" key="3">
    <source>
        <dbReference type="Proteomes" id="UP001159363"/>
    </source>
</evidence>
<accession>A0ABQ9IKL5</accession>
<dbReference type="EMBL" id="JARBHB010000001">
    <property type="protein sequence ID" value="KAJ8897209.1"/>
    <property type="molecule type" value="Genomic_DNA"/>
</dbReference>
<gene>
    <name evidence="2" type="ORF">PR048_002555</name>
</gene>
<feature type="compositionally biased region" description="Low complexity" evidence="1">
    <location>
        <begin position="109"/>
        <end position="119"/>
    </location>
</feature>
<keyword evidence="3" id="KW-1185">Reference proteome</keyword>
<sequence>MKSASEKRCAPILTALASHHGDPGSILAGFTPGFSHVGIVLGDSACRRVFLGVLPFPPALAFERRSILGSHFMSCPGMMGTYGSQLESSSLGESDLTPLSHTYPPNLGVHSSSVESSVSGTRRDSTTTAGIDTTGAAVAERLAHSPPIKANRAQSTAGSPDFRKWESCRKMPLIGGFSRSIFISITYIALNTSMLRAVQISSLHSRQEHKKNLGPPPPPLPPQIEWRKQQILNFTNRKSWYLIDKQSMKKTRVDYISGSGTLSTENMSSTCLGRRKDYVICGAKEDCSAAREVNAAKRALHCCSAVRQVVSNAFPGVQSAAGGEVHFLGCDVHLINSEIIRDGEIAQRSKDEEGTGYGLHLFLSGRTGQMFKLMGLLPPIPEICQSSESSCSVTPICWGAEVAERLDCPPPTKTNRVLSPAGSLQDFSQVGIVPGDATGWQIFFLGSPISPTLTFRRCSILTSFNPHRLSRPR</sequence>
<evidence type="ECO:0000256" key="1">
    <source>
        <dbReference type="SAM" id="MobiDB-lite"/>
    </source>
</evidence>
<proteinExistence type="predicted"/>
<protein>
    <submittedName>
        <fullName evidence="2">Uncharacterized protein</fullName>
    </submittedName>
</protein>
<organism evidence="2 3">
    <name type="scientific">Dryococelus australis</name>
    <dbReference type="NCBI Taxonomy" id="614101"/>
    <lineage>
        <taxon>Eukaryota</taxon>
        <taxon>Metazoa</taxon>
        <taxon>Ecdysozoa</taxon>
        <taxon>Arthropoda</taxon>
        <taxon>Hexapoda</taxon>
        <taxon>Insecta</taxon>
        <taxon>Pterygota</taxon>
        <taxon>Neoptera</taxon>
        <taxon>Polyneoptera</taxon>
        <taxon>Phasmatodea</taxon>
        <taxon>Verophasmatodea</taxon>
        <taxon>Anareolatae</taxon>
        <taxon>Phasmatidae</taxon>
        <taxon>Eurycanthinae</taxon>
        <taxon>Dryococelus</taxon>
    </lineage>
</organism>
<feature type="region of interest" description="Disordered" evidence="1">
    <location>
        <begin position="108"/>
        <end position="132"/>
    </location>
</feature>